<protein>
    <submittedName>
        <fullName evidence="2">HpnA protein</fullName>
    </submittedName>
</protein>
<dbReference type="InterPro" id="IPR001509">
    <property type="entry name" value="Epimerase_deHydtase"/>
</dbReference>
<dbReference type="PANTHER" id="PTHR43245">
    <property type="entry name" value="BIFUNCTIONAL POLYMYXIN RESISTANCE PROTEIN ARNA"/>
    <property type="match status" value="1"/>
</dbReference>
<dbReference type="SUPFAM" id="SSF51735">
    <property type="entry name" value="NAD(P)-binding Rossmann-fold domains"/>
    <property type="match status" value="1"/>
</dbReference>
<organism evidence="2 3">
    <name type="scientific">Blastopirellula marina</name>
    <dbReference type="NCBI Taxonomy" id="124"/>
    <lineage>
        <taxon>Bacteria</taxon>
        <taxon>Pseudomonadati</taxon>
        <taxon>Planctomycetota</taxon>
        <taxon>Planctomycetia</taxon>
        <taxon>Pirellulales</taxon>
        <taxon>Pirellulaceae</taxon>
        <taxon>Blastopirellula</taxon>
    </lineage>
</organism>
<evidence type="ECO:0000313" key="3">
    <source>
        <dbReference type="Proteomes" id="UP000240009"/>
    </source>
</evidence>
<dbReference type="InterPro" id="IPR050177">
    <property type="entry name" value="Lipid_A_modif_metabolic_enz"/>
</dbReference>
<proteinExistence type="predicted"/>
<evidence type="ECO:0000259" key="1">
    <source>
        <dbReference type="Pfam" id="PF01370"/>
    </source>
</evidence>
<gene>
    <name evidence="2" type="ORF">C5Y96_12950</name>
</gene>
<dbReference type="AlphaFoldDB" id="A0A2S8FGG5"/>
<evidence type="ECO:0000313" key="2">
    <source>
        <dbReference type="EMBL" id="PQO31246.1"/>
    </source>
</evidence>
<name>A0A2S8FGG5_9BACT</name>
<dbReference type="Gene3D" id="3.40.50.720">
    <property type="entry name" value="NAD(P)-binding Rossmann-like Domain"/>
    <property type="match status" value="1"/>
</dbReference>
<dbReference type="Pfam" id="PF01370">
    <property type="entry name" value="Epimerase"/>
    <property type="match status" value="1"/>
</dbReference>
<comment type="caution">
    <text evidence="2">The sequence shown here is derived from an EMBL/GenBank/DDBJ whole genome shotgun (WGS) entry which is preliminary data.</text>
</comment>
<dbReference type="Proteomes" id="UP000240009">
    <property type="component" value="Unassembled WGS sequence"/>
</dbReference>
<accession>A0A2S8FGG5</accession>
<sequence>MYFKFFIGRVGEITTPDRQAKGAIRCLALSYIKSGDSERQLNASKLRTTRDGRNIVLALVTGSTGLVGNNVTRMLLDQGHQVRVMVRDPRIDRSLAGLDVEAVPGDIREEEAVNTAMIGVDAVIHSAAVVHIGWTKEKLMQQVNVEGTRIVAEAALKQGVRMVHVSSVDALGVGKKDASANEDSPREGKIPCPYVVTKRAAEDALREMVPQGLNVVITNPALMFGPWDWKPSSGRMLISVVKKQPPMAPSGGGSVCDVRDVAAAIITAIHKGKVGENYILGGENLTYFDLWKRMAAITGRRPPWARLGPVIGMIAGFSGDMYGHMDGKEPEVNSAAIKMGSQYHYYRSDKAMEELDYQIRPLDKTLRDALVWFRANGYLPALDGSKK</sequence>
<reference evidence="2 3" key="1">
    <citation type="submission" date="2018-02" db="EMBL/GenBank/DDBJ databases">
        <title>Comparative genomes isolates from brazilian mangrove.</title>
        <authorList>
            <person name="Araujo J.E."/>
            <person name="Taketani R.G."/>
            <person name="Silva M.C.P."/>
            <person name="Loureco M.V."/>
            <person name="Andreote F.D."/>
        </authorList>
    </citation>
    <scope>NUCLEOTIDE SEQUENCE [LARGE SCALE GENOMIC DNA]</scope>
    <source>
        <strain evidence="2 3">HEX-2 MGV</strain>
    </source>
</reference>
<feature type="domain" description="NAD-dependent epimerase/dehydratase" evidence="1">
    <location>
        <begin position="58"/>
        <end position="281"/>
    </location>
</feature>
<dbReference type="InterPro" id="IPR036291">
    <property type="entry name" value="NAD(P)-bd_dom_sf"/>
</dbReference>
<dbReference type="EMBL" id="PUIA01000037">
    <property type="protein sequence ID" value="PQO31246.1"/>
    <property type="molecule type" value="Genomic_DNA"/>
</dbReference>